<organism evidence="1 2">
    <name type="scientific">Paracoccus litorisediminis</name>
    <dbReference type="NCBI Taxonomy" id="2006130"/>
    <lineage>
        <taxon>Bacteria</taxon>
        <taxon>Pseudomonadati</taxon>
        <taxon>Pseudomonadota</taxon>
        <taxon>Alphaproteobacteria</taxon>
        <taxon>Rhodobacterales</taxon>
        <taxon>Paracoccaceae</taxon>
        <taxon>Paracoccus</taxon>
    </lineage>
</organism>
<protein>
    <submittedName>
        <fullName evidence="1">Uncharacterized protein</fullName>
    </submittedName>
</protein>
<keyword evidence="2" id="KW-1185">Reference proteome</keyword>
<sequence>MTDKQMKERLEDLLNRTRAGLDYQIAREAVIRRIKADYLQECQSIRRQLLELEKRA</sequence>
<dbReference type="AlphaFoldDB" id="A0A844HMR7"/>
<dbReference type="RefSeq" id="WP_155041108.1">
    <property type="nucleotide sequence ID" value="NZ_WMIG01000013.1"/>
</dbReference>
<reference evidence="1 2" key="1">
    <citation type="submission" date="2019-11" db="EMBL/GenBank/DDBJ databases">
        <authorList>
            <person name="Dong K."/>
        </authorList>
    </citation>
    <scope>NUCLEOTIDE SEQUENCE [LARGE SCALE GENOMIC DNA]</scope>
    <source>
        <strain evidence="1 2">NBRC 112902</strain>
    </source>
</reference>
<gene>
    <name evidence="1" type="ORF">GL300_18305</name>
</gene>
<evidence type="ECO:0000313" key="2">
    <source>
        <dbReference type="Proteomes" id="UP000449846"/>
    </source>
</evidence>
<accession>A0A844HMR7</accession>
<proteinExistence type="predicted"/>
<evidence type="ECO:0000313" key="1">
    <source>
        <dbReference type="EMBL" id="MTH61166.1"/>
    </source>
</evidence>
<name>A0A844HMR7_9RHOB</name>
<dbReference type="Proteomes" id="UP000449846">
    <property type="component" value="Unassembled WGS sequence"/>
</dbReference>
<comment type="caution">
    <text evidence="1">The sequence shown here is derived from an EMBL/GenBank/DDBJ whole genome shotgun (WGS) entry which is preliminary data.</text>
</comment>
<dbReference type="EMBL" id="WMIG01000013">
    <property type="protein sequence ID" value="MTH61166.1"/>
    <property type="molecule type" value="Genomic_DNA"/>
</dbReference>